<dbReference type="EMBL" id="AYSL01000005">
    <property type="protein sequence ID" value="KTF08418.1"/>
    <property type="molecule type" value="Genomic_DNA"/>
</dbReference>
<evidence type="ECO:0000313" key="1">
    <source>
        <dbReference type="EMBL" id="KTF08418.1"/>
    </source>
</evidence>
<gene>
    <name evidence="1" type="ORF">MGSAQ_000078</name>
</gene>
<dbReference type="AlphaFoldDB" id="A0A1B6NYC1"/>
<sequence>MIKTKAVIILVLLIIAMVVQKNAARGTDMGTCHFRNQSNKVLTVNDKAYKNEDSFRFVIEGQDVAEVEPIISNDQLVDLRRQLISADTLYQEVLGLTSPLDKPRYQKAGYIRVIMATIKGNGLAYDEVMADKALGSADCGINIKLSATLKASNSTPAHELFHLYQNSYFMFKNGWLTEGTARWSESLIDKGMGRKISSSLPQSRDELVETMDMSYAASAMWTRLFQLVDDRKVFDMPTTVRNAYYIDGDSVIDDNKAYGISFIKVLFEALEEQSKQAANDRGWDVYNWKESDQKSADNNTYVWKAVQNAVNKAVPKAQQSEELKRFISISLSSS</sequence>
<protein>
    <recommendedName>
        <fullName evidence="2">Peptidase MA-like domain-containing protein</fullName>
    </recommendedName>
</protein>
<proteinExistence type="predicted"/>
<evidence type="ECO:0008006" key="2">
    <source>
        <dbReference type="Google" id="ProtNLM"/>
    </source>
</evidence>
<name>A0A1B6NYC1_9ZZZZ</name>
<reference evidence="1" key="1">
    <citation type="submission" date="2013-11" db="EMBL/GenBank/DDBJ databases">
        <title>Microbial diversity, functional groups and degradation webs in Northern and Southern Mediterranean and Red Sea marine crude oil polluted sites.</title>
        <authorList>
            <person name="Daffonchio D."/>
            <person name="Mapelli F."/>
            <person name="Ferrer M."/>
            <person name="Richter M."/>
            <person name="Cherif A."/>
            <person name="Malkawi H.I."/>
            <person name="Yakimov M.M."/>
            <person name="Abdel-Fattah Y.R."/>
            <person name="Blaghen M."/>
            <person name="Golyshin P.N."/>
            <person name="Kalogerakis N."/>
            <person name="Boon N."/>
            <person name="Magagnini M."/>
            <person name="Fava F."/>
        </authorList>
    </citation>
    <scope>NUCLEOTIDE SEQUENCE</scope>
</reference>
<comment type="caution">
    <text evidence="1">The sequence shown here is derived from an EMBL/GenBank/DDBJ whole genome shotgun (WGS) entry which is preliminary data.</text>
</comment>
<accession>A0A1B6NYC1</accession>
<organism evidence="1">
    <name type="scientific">marine sediment metagenome</name>
    <dbReference type="NCBI Taxonomy" id="412755"/>
    <lineage>
        <taxon>unclassified sequences</taxon>
        <taxon>metagenomes</taxon>
        <taxon>ecological metagenomes</taxon>
    </lineage>
</organism>